<dbReference type="AlphaFoldDB" id="A0AAD2FJT1"/>
<accession>A0AAD2FJT1</accession>
<protein>
    <submittedName>
        <fullName evidence="2">Uncharacterized protein</fullName>
    </submittedName>
</protein>
<name>A0AAD2FJT1_9STRA</name>
<sequence length="359" mass="39750">MMNHPAFSIDPRLMASAIVQQQQQSFRAAQAARADEAQEVANFLLQLKHRNVQQQVPGHHTLSQLEAARLPLQHSQAARAAAQLHKLPLPYPLGSLYGYPTSRLEQALLERSAGANQAVALLDRERALLAAERTPALLEETPAFDPSWERLLEGSDLVLMKDRDLVPDALFVAMAQMKPCKLTQADRVGCYKSRELGFVGMCCKHCGGQPGFGRYYPNSVRSLAQTTTSQTILKHIGGKCRFCPPQVRQAVLELQRHQEVKEGMTSGRPRYGSRKIFFQRMWARLHGGTVAEDGSDSDDGSLMAEKPAHSSAENDSDAETIENRDDESKSTSNKRALDHAADDEANDESNKRARVQAEP</sequence>
<evidence type="ECO:0000256" key="1">
    <source>
        <dbReference type="SAM" id="MobiDB-lite"/>
    </source>
</evidence>
<dbReference type="EMBL" id="CAKOGP040000557">
    <property type="protein sequence ID" value="CAJ1936269.1"/>
    <property type="molecule type" value="Genomic_DNA"/>
</dbReference>
<evidence type="ECO:0000313" key="3">
    <source>
        <dbReference type="Proteomes" id="UP001295423"/>
    </source>
</evidence>
<proteinExistence type="predicted"/>
<dbReference type="Proteomes" id="UP001295423">
    <property type="component" value="Unassembled WGS sequence"/>
</dbReference>
<organism evidence="2 3">
    <name type="scientific">Cylindrotheca closterium</name>
    <dbReference type="NCBI Taxonomy" id="2856"/>
    <lineage>
        <taxon>Eukaryota</taxon>
        <taxon>Sar</taxon>
        <taxon>Stramenopiles</taxon>
        <taxon>Ochrophyta</taxon>
        <taxon>Bacillariophyta</taxon>
        <taxon>Bacillariophyceae</taxon>
        <taxon>Bacillariophycidae</taxon>
        <taxon>Bacillariales</taxon>
        <taxon>Bacillariaceae</taxon>
        <taxon>Cylindrotheca</taxon>
    </lineage>
</organism>
<comment type="caution">
    <text evidence="2">The sequence shown here is derived from an EMBL/GenBank/DDBJ whole genome shotgun (WGS) entry which is preliminary data.</text>
</comment>
<evidence type="ECO:0000313" key="2">
    <source>
        <dbReference type="EMBL" id="CAJ1936269.1"/>
    </source>
</evidence>
<feature type="compositionally biased region" description="Basic and acidic residues" evidence="1">
    <location>
        <begin position="321"/>
        <end position="359"/>
    </location>
</feature>
<reference evidence="2" key="1">
    <citation type="submission" date="2023-08" db="EMBL/GenBank/DDBJ databases">
        <authorList>
            <person name="Audoor S."/>
            <person name="Bilcke G."/>
        </authorList>
    </citation>
    <scope>NUCLEOTIDE SEQUENCE</scope>
</reference>
<keyword evidence="3" id="KW-1185">Reference proteome</keyword>
<feature type="region of interest" description="Disordered" evidence="1">
    <location>
        <begin position="289"/>
        <end position="359"/>
    </location>
</feature>
<gene>
    <name evidence="2" type="ORF">CYCCA115_LOCUS5107</name>
</gene>